<name>A0ABQ9GA47_9NEOP</name>
<dbReference type="Proteomes" id="UP001159363">
    <property type="component" value="Chromosome 13"/>
</dbReference>
<organism evidence="2 3">
    <name type="scientific">Dryococelus australis</name>
    <dbReference type="NCBI Taxonomy" id="614101"/>
    <lineage>
        <taxon>Eukaryota</taxon>
        <taxon>Metazoa</taxon>
        <taxon>Ecdysozoa</taxon>
        <taxon>Arthropoda</taxon>
        <taxon>Hexapoda</taxon>
        <taxon>Insecta</taxon>
        <taxon>Pterygota</taxon>
        <taxon>Neoptera</taxon>
        <taxon>Polyneoptera</taxon>
        <taxon>Phasmatodea</taxon>
        <taxon>Verophasmatodea</taxon>
        <taxon>Anareolatae</taxon>
        <taxon>Phasmatidae</taxon>
        <taxon>Eurycanthinae</taxon>
        <taxon>Dryococelus</taxon>
    </lineage>
</organism>
<sequence>MTDWTNTSNLNANDIVFVISLISRAAAGLLVGEAEKSFHAEGAAVVQWPDHSPPTHDRFLRGVRSRILACGNHVGRCRWTACYLGDLPLPPPALAFRPLLRTHLASPTSALKTSRSRDALMSPLKVALLVTTLLHARGPECNECVGQAGMEGIPFATNSAELRLVLQGGAVKRALLPTGGDRESCFTLIERMSAIPMRMIDVSMEQHRNERPGETGDPRENPSTSGIVRHDSHMRKPRRKSNLVRLVNSFRVRFTNATDNMLQVSRDCQLIYADIKVFDGYSVVQALATVQSILFSGEPPNPATPIVKYRPKLAYSCVTYTIVCTGSEWGKRGACIVVIEGLSGALAQKEEAYRDGRAQQNRLRPEGALGKSVRESQRRYIHIYNLFRAGEIRLVQLVPFLPPGARVTGVSSQWSGAFLRPASSGAACFNYGITHTHTHTHTDRSFIMRTASPQASGQLLSLHIPACDDIDSSNLPLKPPCGSLTATSLPPRHGAITFTLACRTHRPKVPFTCNISTIVDAVIERVKWFLKSRECHVGSFFEIPTRWSTSDIGLTSRDNRVGRCRWSAGLHGDLPSPPPPNSGAAPILTSIVLIGSEDLAVKGHPNIFKNFVFNDLQARLYSLMYKYARINCTLPLVVYCHSGRRQLDTVLQEVSNTVWTNGLSYINAAVCSLAVAPHLAVMGFARLFPCMSAIGSESFRADLYMRLTSILSRNEFAKFSYLNLLQRTRHFTIDFKTLAFPCYFRDWFTRRLNRPARLRTSNARAETEGANHIQPGTQDQVRVIKAQGQRTHDSAWRVYTEPLT</sequence>
<dbReference type="EMBL" id="JARBHB010000014">
    <property type="protein sequence ID" value="KAJ8869300.1"/>
    <property type="molecule type" value="Genomic_DNA"/>
</dbReference>
<comment type="caution">
    <text evidence="2">The sequence shown here is derived from an EMBL/GenBank/DDBJ whole genome shotgun (WGS) entry which is preliminary data.</text>
</comment>
<gene>
    <name evidence="2" type="ORF">PR048_030874</name>
</gene>
<accession>A0ABQ9GA47</accession>
<proteinExistence type="predicted"/>
<feature type="region of interest" description="Disordered" evidence="1">
    <location>
        <begin position="207"/>
        <end position="238"/>
    </location>
</feature>
<evidence type="ECO:0000313" key="3">
    <source>
        <dbReference type="Proteomes" id="UP001159363"/>
    </source>
</evidence>
<keyword evidence="3" id="KW-1185">Reference proteome</keyword>
<evidence type="ECO:0000256" key="1">
    <source>
        <dbReference type="SAM" id="MobiDB-lite"/>
    </source>
</evidence>
<feature type="compositionally biased region" description="Basic and acidic residues" evidence="1">
    <location>
        <begin position="207"/>
        <end position="220"/>
    </location>
</feature>
<protein>
    <submittedName>
        <fullName evidence="2">Uncharacterized protein</fullName>
    </submittedName>
</protein>
<evidence type="ECO:0000313" key="2">
    <source>
        <dbReference type="EMBL" id="KAJ8869300.1"/>
    </source>
</evidence>
<reference evidence="2 3" key="1">
    <citation type="submission" date="2023-02" db="EMBL/GenBank/DDBJ databases">
        <title>LHISI_Scaffold_Assembly.</title>
        <authorList>
            <person name="Stuart O.P."/>
            <person name="Cleave R."/>
            <person name="Magrath M.J.L."/>
            <person name="Mikheyev A.S."/>
        </authorList>
    </citation>
    <scope>NUCLEOTIDE SEQUENCE [LARGE SCALE GENOMIC DNA]</scope>
    <source>
        <strain evidence="2">Daus_M_001</strain>
        <tissue evidence="2">Leg muscle</tissue>
    </source>
</reference>